<evidence type="ECO:0000256" key="9">
    <source>
        <dbReference type="ARBA" id="ARBA00022785"/>
    </source>
</evidence>
<comment type="pathway">
    <text evidence="2">tRNA modification; tRNA-queuosine biosynthesis.</text>
</comment>
<dbReference type="GO" id="GO:0051539">
    <property type="term" value="F:4 iron, 4 sulfur cluster binding"/>
    <property type="evidence" value="ECO:0007669"/>
    <property type="project" value="UniProtKB-KW"/>
</dbReference>
<dbReference type="PANTHER" id="PTHR36701">
    <property type="entry name" value="EPOXYQUEUOSINE REDUCTASE QUEH"/>
    <property type="match status" value="1"/>
</dbReference>
<comment type="similarity">
    <text evidence="3">Belongs to the QueH family.</text>
</comment>
<evidence type="ECO:0000256" key="15">
    <source>
        <dbReference type="ARBA" id="ARBA00031446"/>
    </source>
</evidence>
<dbReference type="EMBL" id="AP019367">
    <property type="protein sequence ID" value="BBH50547.1"/>
    <property type="molecule type" value="Genomic_DNA"/>
</dbReference>
<evidence type="ECO:0000256" key="2">
    <source>
        <dbReference type="ARBA" id="ARBA00004691"/>
    </source>
</evidence>
<dbReference type="GO" id="GO:0052693">
    <property type="term" value="F:epoxyqueuosine reductase activity"/>
    <property type="evidence" value="ECO:0007669"/>
    <property type="project" value="UniProtKB-EC"/>
</dbReference>
<gene>
    <name evidence="18" type="ORF">Pcatena_11340</name>
</gene>
<keyword evidence="11" id="KW-0408">Iron</keyword>
<comment type="catalytic activity">
    <reaction evidence="16">
        <text>epoxyqueuosine(34) in tRNA + AH2 = queuosine(34) in tRNA + A + H2O</text>
        <dbReference type="Rhea" id="RHEA:32159"/>
        <dbReference type="Rhea" id="RHEA-COMP:18571"/>
        <dbReference type="Rhea" id="RHEA-COMP:18582"/>
        <dbReference type="ChEBI" id="CHEBI:13193"/>
        <dbReference type="ChEBI" id="CHEBI:15377"/>
        <dbReference type="ChEBI" id="CHEBI:17499"/>
        <dbReference type="ChEBI" id="CHEBI:194431"/>
        <dbReference type="ChEBI" id="CHEBI:194443"/>
        <dbReference type="EC" id="1.17.99.6"/>
    </reaction>
</comment>
<sequence length="217" mass="23961">MTPLALHACCGPCSLMPVASLREEGFEPTILWDNPNIQSAAEHDVRLETLLAWADDVDVPVIRCERGAGSGVSSTATLAEQRLAWERAVAPHGFERVARCRACYAIRLANACKAASELGFTHISTTLAVSPYQLFDDCSAILERTARACGLVPVTRDWRPLYPQATRESRERGMYRQNYCGCRFSAAEAAIERHERRDERKREKAARRAAAGVVAQG</sequence>
<reference evidence="19" key="1">
    <citation type="submission" date="2018-11" db="EMBL/GenBank/DDBJ databases">
        <title>Comparative genomics of Parolsenella catena and Libanicoccus massiliensis: Reclassification of Libanicoccus massiliensis as Parolsenella massiliensis comb. nov.</title>
        <authorList>
            <person name="Sakamoto M."/>
            <person name="Ikeyama N."/>
            <person name="Murakami T."/>
            <person name="Mori H."/>
            <person name="Yuki M."/>
            <person name="Ohkuma M."/>
        </authorList>
    </citation>
    <scope>NUCLEOTIDE SEQUENCE [LARGE SCALE GENOMIC DNA]</scope>
    <source>
        <strain evidence="19">JCM 31932</strain>
    </source>
</reference>
<evidence type="ECO:0000256" key="8">
    <source>
        <dbReference type="ARBA" id="ARBA00022723"/>
    </source>
</evidence>
<dbReference type="GO" id="GO:0046872">
    <property type="term" value="F:metal ion binding"/>
    <property type="evidence" value="ECO:0007669"/>
    <property type="project" value="UniProtKB-KW"/>
</dbReference>
<keyword evidence="13" id="KW-1015">Disulfide bond</keyword>
<evidence type="ECO:0000256" key="4">
    <source>
        <dbReference type="ARBA" id="ARBA00012622"/>
    </source>
</evidence>
<keyword evidence="12" id="KW-0411">Iron-sulfur</keyword>
<evidence type="ECO:0000256" key="5">
    <source>
        <dbReference type="ARBA" id="ARBA00016895"/>
    </source>
</evidence>
<dbReference type="Proteomes" id="UP000273154">
    <property type="component" value="Chromosome"/>
</dbReference>
<dbReference type="Pfam" id="PF02677">
    <property type="entry name" value="QueH"/>
    <property type="match status" value="1"/>
</dbReference>
<organism evidence="18 19">
    <name type="scientific">Parolsenella catena</name>
    <dbReference type="NCBI Taxonomy" id="2003188"/>
    <lineage>
        <taxon>Bacteria</taxon>
        <taxon>Bacillati</taxon>
        <taxon>Actinomycetota</taxon>
        <taxon>Coriobacteriia</taxon>
        <taxon>Coriobacteriales</taxon>
        <taxon>Atopobiaceae</taxon>
        <taxon>Parolsenella</taxon>
    </lineage>
</organism>
<evidence type="ECO:0000256" key="13">
    <source>
        <dbReference type="ARBA" id="ARBA00023157"/>
    </source>
</evidence>
<evidence type="ECO:0000256" key="10">
    <source>
        <dbReference type="ARBA" id="ARBA00023002"/>
    </source>
</evidence>
<accession>A0A3G9JYG9</accession>
<dbReference type="PANTHER" id="PTHR36701:SF1">
    <property type="entry name" value="EPOXYQUEUOSINE REDUCTASE QUEH"/>
    <property type="match status" value="1"/>
</dbReference>
<keyword evidence="9" id="KW-0671">Queuosine biosynthesis</keyword>
<evidence type="ECO:0000256" key="6">
    <source>
        <dbReference type="ARBA" id="ARBA00022485"/>
    </source>
</evidence>
<keyword evidence="6" id="KW-0004">4Fe-4S</keyword>
<keyword evidence="14" id="KW-0676">Redox-active center</keyword>
<evidence type="ECO:0000256" key="7">
    <source>
        <dbReference type="ARBA" id="ARBA00022694"/>
    </source>
</evidence>
<protein>
    <recommendedName>
        <fullName evidence="5">Epoxyqueuosine reductase QueH</fullName>
        <ecNumber evidence="4">1.17.99.6</ecNumber>
    </recommendedName>
    <alternativeName>
        <fullName evidence="15">Queuosine biosynthesis protein QueH</fullName>
    </alternativeName>
</protein>
<evidence type="ECO:0000256" key="3">
    <source>
        <dbReference type="ARBA" id="ARBA00008207"/>
    </source>
</evidence>
<keyword evidence="8" id="KW-0479">Metal-binding</keyword>
<evidence type="ECO:0000313" key="18">
    <source>
        <dbReference type="EMBL" id="BBH50547.1"/>
    </source>
</evidence>
<evidence type="ECO:0000256" key="17">
    <source>
        <dbReference type="SAM" id="MobiDB-lite"/>
    </source>
</evidence>
<evidence type="ECO:0000256" key="11">
    <source>
        <dbReference type="ARBA" id="ARBA00023004"/>
    </source>
</evidence>
<dbReference type="EC" id="1.17.99.6" evidence="4"/>
<feature type="compositionally biased region" description="Basic and acidic residues" evidence="17">
    <location>
        <begin position="193"/>
        <end position="202"/>
    </location>
</feature>
<evidence type="ECO:0000256" key="1">
    <source>
        <dbReference type="ARBA" id="ARBA00002268"/>
    </source>
</evidence>
<evidence type="ECO:0000256" key="14">
    <source>
        <dbReference type="ARBA" id="ARBA00023284"/>
    </source>
</evidence>
<keyword evidence="19" id="KW-1185">Reference proteome</keyword>
<evidence type="ECO:0000256" key="16">
    <source>
        <dbReference type="ARBA" id="ARBA00047415"/>
    </source>
</evidence>
<evidence type="ECO:0000256" key="12">
    <source>
        <dbReference type="ARBA" id="ARBA00023014"/>
    </source>
</evidence>
<feature type="region of interest" description="Disordered" evidence="17">
    <location>
        <begin position="193"/>
        <end position="217"/>
    </location>
</feature>
<dbReference type="RefSeq" id="WP_126422458.1">
    <property type="nucleotide sequence ID" value="NZ_AP019367.1"/>
</dbReference>
<name>A0A3G9JYG9_9ACTN</name>
<dbReference type="GO" id="GO:0008616">
    <property type="term" value="P:tRNA queuosine(34) biosynthetic process"/>
    <property type="evidence" value="ECO:0007669"/>
    <property type="project" value="UniProtKB-UniPathway"/>
</dbReference>
<dbReference type="UniPathway" id="UPA00392"/>
<proteinExistence type="inferred from homology"/>
<dbReference type="OrthoDB" id="9801033at2"/>
<dbReference type="AlphaFoldDB" id="A0A3G9JYG9"/>
<evidence type="ECO:0000313" key="19">
    <source>
        <dbReference type="Proteomes" id="UP000273154"/>
    </source>
</evidence>
<dbReference type="InterPro" id="IPR003828">
    <property type="entry name" value="QueH"/>
</dbReference>
<dbReference type="GeneID" id="88849273"/>
<keyword evidence="7" id="KW-0819">tRNA processing</keyword>
<comment type="function">
    <text evidence="1">Catalyzes the conversion of epoxyqueuosine (oQ) to queuosine (Q), which is a hypermodified base found in the wobble positions of tRNA(Asp), tRNA(Asn), tRNA(His) and tRNA(Tyr).</text>
</comment>
<dbReference type="KEGG" id="pcat:Pcatena_11340"/>
<keyword evidence="10" id="KW-0560">Oxidoreductase</keyword>